<keyword evidence="17" id="KW-0675">Receptor</keyword>
<dbReference type="InterPro" id="IPR011009">
    <property type="entry name" value="Kinase-like_dom_sf"/>
</dbReference>
<keyword evidence="8" id="KW-0808">Transferase</keyword>
<dbReference type="InterPro" id="IPR032675">
    <property type="entry name" value="LRR_dom_sf"/>
</dbReference>
<evidence type="ECO:0000313" key="24">
    <source>
        <dbReference type="Proteomes" id="UP001234989"/>
    </source>
</evidence>
<evidence type="ECO:0000256" key="2">
    <source>
        <dbReference type="ARBA" id="ARBA00009592"/>
    </source>
</evidence>
<feature type="non-terminal residue" evidence="23">
    <location>
        <position position="1"/>
    </location>
</feature>
<dbReference type="SMART" id="SM00369">
    <property type="entry name" value="LRR_TYP"/>
    <property type="match status" value="6"/>
</dbReference>
<evidence type="ECO:0000256" key="16">
    <source>
        <dbReference type="ARBA" id="ARBA00023136"/>
    </source>
</evidence>
<dbReference type="GO" id="GO:0006952">
    <property type="term" value="P:defense response"/>
    <property type="evidence" value="ECO:0007669"/>
    <property type="project" value="UniProtKB-ARBA"/>
</dbReference>
<name>A0AAF0UBX1_SOLVR</name>
<dbReference type="GO" id="GO:0005886">
    <property type="term" value="C:plasma membrane"/>
    <property type="evidence" value="ECO:0007669"/>
    <property type="project" value="UniProtKB-SubCell"/>
</dbReference>
<dbReference type="PROSITE" id="PS00108">
    <property type="entry name" value="PROTEIN_KINASE_ST"/>
    <property type="match status" value="1"/>
</dbReference>
<dbReference type="PANTHER" id="PTHR27008">
    <property type="entry name" value="OS04G0122200 PROTEIN"/>
    <property type="match status" value="1"/>
</dbReference>
<dbReference type="Gene3D" id="3.80.10.10">
    <property type="entry name" value="Ribonuclease Inhibitor"/>
    <property type="match status" value="2"/>
</dbReference>
<proteinExistence type="inferred from homology"/>
<keyword evidence="16 21" id="KW-0472">Membrane</keyword>
<feature type="transmembrane region" description="Helical" evidence="21">
    <location>
        <begin position="450"/>
        <end position="471"/>
    </location>
</feature>
<evidence type="ECO:0000256" key="10">
    <source>
        <dbReference type="ARBA" id="ARBA00022729"/>
    </source>
</evidence>
<evidence type="ECO:0000256" key="7">
    <source>
        <dbReference type="ARBA" id="ARBA00022614"/>
    </source>
</evidence>
<evidence type="ECO:0000256" key="12">
    <source>
        <dbReference type="ARBA" id="ARBA00022741"/>
    </source>
</evidence>
<evidence type="ECO:0000256" key="4">
    <source>
        <dbReference type="ARBA" id="ARBA00022475"/>
    </source>
</evidence>
<evidence type="ECO:0000313" key="23">
    <source>
        <dbReference type="EMBL" id="WMV43193.1"/>
    </source>
</evidence>
<keyword evidence="13" id="KW-0418">Kinase</keyword>
<evidence type="ECO:0000259" key="22">
    <source>
        <dbReference type="PROSITE" id="PS50011"/>
    </source>
</evidence>
<evidence type="ECO:0000256" key="14">
    <source>
        <dbReference type="ARBA" id="ARBA00022840"/>
    </source>
</evidence>
<dbReference type="SMART" id="SM00220">
    <property type="entry name" value="S_TKc"/>
    <property type="match status" value="1"/>
</dbReference>
<keyword evidence="10" id="KW-0732">Signal</keyword>
<dbReference type="AlphaFoldDB" id="A0AAF0UBX1"/>
<evidence type="ECO:0000256" key="3">
    <source>
        <dbReference type="ARBA" id="ARBA00012513"/>
    </source>
</evidence>
<dbReference type="SUPFAM" id="SSF56112">
    <property type="entry name" value="Protein kinase-like (PK-like)"/>
    <property type="match status" value="1"/>
</dbReference>
<keyword evidence="15 21" id="KW-1133">Transmembrane helix</keyword>
<dbReference type="Pfam" id="PF00560">
    <property type="entry name" value="LRR_1"/>
    <property type="match status" value="1"/>
</dbReference>
<evidence type="ECO:0000256" key="13">
    <source>
        <dbReference type="ARBA" id="ARBA00022777"/>
    </source>
</evidence>
<evidence type="ECO:0000256" key="5">
    <source>
        <dbReference type="ARBA" id="ARBA00022527"/>
    </source>
</evidence>
<keyword evidence="24" id="KW-1185">Reference proteome</keyword>
<feature type="domain" description="Protein kinase" evidence="22">
    <location>
        <begin position="507"/>
        <end position="788"/>
    </location>
</feature>
<evidence type="ECO:0000256" key="18">
    <source>
        <dbReference type="ARBA" id="ARBA00023180"/>
    </source>
</evidence>
<evidence type="ECO:0000256" key="21">
    <source>
        <dbReference type="SAM" id="Phobius"/>
    </source>
</evidence>
<dbReference type="GO" id="GO:0004674">
    <property type="term" value="F:protein serine/threonine kinase activity"/>
    <property type="evidence" value="ECO:0007669"/>
    <property type="project" value="UniProtKB-KW"/>
</dbReference>
<dbReference type="Gene3D" id="3.30.200.20">
    <property type="entry name" value="Phosphorylase Kinase, domain 1"/>
    <property type="match status" value="1"/>
</dbReference>
<dbReference type="Pfam" id="PF00069">
    <property type="entry name" value="Pkinase"/>
    <property type="match status" value="1"/>
</dbReference>
<keyword evidence="12" id="KW-0547">Nucleotide-binding</keyword>
<comment type="subcellular location">
    <subcellularLocation>
        <location evidence="1">Cell membrane</location>
        <topology evidence="1">Single-pass membrane protein</topology>
    </subcellularLocation>
</comment>
<organism evidence="23 24">
    <name type="scientific">Solanum verrucosum</name>
    <dbReference type="NCBI Taxonomy" id="315347"/>
    <lineage>
        <taxon>Eukaryota</taxon>
        <taxon>Viridiplantae</taxon>
        <taxon>Streptophyta</taxon>
        <taxon>Embryophyta</taxon>
        <taxon>Tracheophyta</taxon>
        <taxon>Spermatophyta</taxon>
        <taxon>Magnoliopsida</taxon>
        <taxon>eudicotyledons</taxon>
        <taxon>Gunneridae</taxon>
        <taxon>Pentapetalae</taxon>
        <taxon>asterids</taxon>
        <taxon>lamiids</taxon>
        <taxon>Solanales</taxon>
        <taxon>Solanaceae</taxon>
        <taxon>Solanoideae</taxon>
        <taxon>Solaneae</taxon>
        <taxon>Solanum</taxon>
    </lineage>
</organism>
<dbReference type="InterPro" id="IPR051809">
    <property type="entry name" value="Plant_receptor-like_S/T_kinase"/>
</dbReference>
<dbReference type="EC" id="2.7.11.1" evidence="3"/>
<keyword evidence="18" id="KW-0325">Glycoprotein</keyword>
<protein>
    <recommendedName>
        <fullName evidence="3">non-specific serine/threonine protein kinase</fullName>
        <ecNumber evidence="3">2.7.11.1</ecNumber>
    </recommendedName>
</protein>
<evidence type="ECO:0000256" key="20">
    <source>
        <dbReference type="ARBA" id="ARBA00048679"/>
    </source>
</evidence>
<dbReference type="GO" id="GO:0051707">
    <property type="term" value="P:response to other organism"/>
    <property type="evidence" value="ECO:0007669"/>
    <property type="project" value="UniProtKB-ARBA"/>
</dbReference>
<evidence type="ECO:0000256" key="6">
    <source>
        <dbReference type="ARBA" id="ARBA00022553"/>
    </source>
</evidence>
<dbReference type="Pfam" id="PF13855">
    <property type="entry name" value="LRR_8"/>
    <property type="match status" value="2"/>
</dbReference>
<comment type="catalytic activity">
    <reaction evidence="20">
        <text>L-seryl-[protein] + ATP = O-phospho-L-seryl-[protein] + ADP + H(+)</text>
        <dbReference type="Rhea" id="RHEA:17989"/>
        <dbReference type="Rhea" id="RHEA-COMP:9863"/>
        <dbReference type="Rhea" id="RHEA-COMP:11604"/>
        <dbReference type="ChEBI" id="CHEBI:15378"/>
        <dbReference type="ChEBI" id="CHEBI:29999"/>
        <dbReference type="ChEBI" id="CHEBI:30616"/>
        <dbReference type="ChEBI" id="CHEBI:83421"/>
        <dbReference type="ChEBI" id="CHEBI:456216"/>
        <dbReference type="EC" id="2.7.11.1"/>
    </reaction>
</comment>
<gene>
    <name evidence="23" type="ORF">MTR67_036578</name>
</gene>
<dbReference type="FunFam" id="3.80.10.10:FF:000213">
    <property type="entry name" value="Tyrosine-sulfated glycopeptide receptor 1"/>
    <property type="match status" value="1"/>
</dbReference>
<keyword evidence="11" id="KW-0677">Repeat</keyword>
<dbReference type="InterPro" id="IPR008271">
    <property type="entry name" value="Ser/Thr_kinase_AS"/>
</dbReference>
<evidence type="ECO:0000256" key="9">
    <source>
        <dbReference type="ARBA" id="ARBA00022692"/>
    </source>
</evidence>
<dbReference type="PROSITE" id="PS50011">
    <property type="entry name" value="PROTEIN_KINASE_DOM"/>
    <property type="match status" value="1"/>
</dbReference>
<dbReference type="FunFam" id="1.10.510.10:FF:000358">
    <property type="entry name" value="Putative leucine-rich repeat receptor-like serine/threonine-protein kinase"/>
    <property type="match status" value="1"/>
</dbReference>
<keyword evidence="5" id="KW-0723">Serine/threonine-protein kinase</keyword>
<dbReference type="InterPro" id="IPR000719">
    <property type="entry name" value="Prot_kinase_dom"/>
</dbReference>
<dbReference type="InterPro" id="IPR003591">
    <property type="entry name" value="Leu-rich_rpt_typical-subtyp"/>
</dbReference>
<evidence type="ECO:0000256" key="19">
    <source>
        <dbReference type="ARBA" id="ARBA00047899"/>
    </source>
</evidence>
<dbReference type="EMBL" id="CP133619">
    <property type="protein sequence ID" value="WMV43193.1"/>
    <property type="molecule type" value="Genomic_DNA"/>
</dbReference>
<evidence type="ECO:0000256" key="8">
    <source>
        <dbReference type="ARBA" id="ARBA00022679"/>
    </source>
</evidence>
<keyword evidence="9 21" id="KW-0812">Transmembrane</keyword>
<evidence type="ECO:0000256" key="15">
    <source>
        <dbReference type="ARBA" id="ARBA00022989"/>
    </source>
</evidence>
<evidence type="ECO:0000256" key="17">
    <source>
        <dbReference type="ARBA" id="ARBA00023170"/>
    </source>
</evidence>
<comment type="similarity">
    <text evidence="2">Belongs to the RLP family.</text>
</comment>
<evidence type="ECO:0000256" key="1">
    <source>
        <dbReference type="ARBA" id="ARBA00004162"/>
    </source>
</evidence>
<dbReference type="GO" id="GO:0005524">
    <property type="term" value="F:ATP binding"/>
    <property type="evidence" value="ECO:0007669"/>
    <property type="project" value="UniProtKB-KW"/>
</dbReference>
<evidence type="ECO:0000256" key="11">
    <source>
        <dbReference type="ARBA" id="ARBA00022737"/>
    </source>
</evidence>
<keyword evidence="4" id="KW-1003">Cell membrane</keyword>
<keyword evidence="7" id="KW-0433">Leucine-rich repeat</keyword>
<dbReference type="SUPFAM" id="SSF52058">
    <property type="entry name" value="L domain-like"/>
    <property type="match status" value="2"/>
</dbReference>
<keyword evidence="14" id="KW-0067">ATP-binding</keyword>
<dbReference type="PANTHER" id="PTHR27008:SF555">
    <property type="entry name" value="PROTEIN KINASE DOMAIN-CONTAINING PROTEIN"/>
    <property type="match status" value="1"/>
</dbReference>
<reference evidence="23" key="1">
    <citation type="submission" date="2023-08" db="EMBL/GenBank/DDBJ databases">
        <title>A de novo genome assembly of Solanum verrucosum Schlechtendal, a Mexican diploid species geographically isolated from the other diploid A-genome species in potato relatives.</title>
        <authorList>
            <person name="Hosaka K."/>
        </authorList>
    </citation>
    <scope>NUCLEOTIDE SEQUENCE</scope>
    <source>
        <tissue evidence="23">Young leaves</tissue>
    </source>
</reference>
<dbReference type="Gene3D" id="1.10.510.10">
    <property type="entry name" value="Transferase(Phosphotransferase) domain 1"/>
    <property type="match status" value="1"/>
</dbReference>
<dbReference type="FunFam" id="3.30.200.20:FF:000661">
    <property type="entry name" value="Serine-threonine protein kinase plant-type"/>
    <property type="match status" value="1"/>
</dbReference>
<dbReference type="Proteomes" id="UP001234989">
    <property type="component" value="Chromosome 8"/>
</dbReference>
<keyword evidence="6" id="KW-0597">Phosphoprotein</keyword>
<accession>A0AAF0UBX1</accession>
<sequence length="790" mass="88314">DIPNEINLPSIRKLSLRRNELVGTLPPSLGNLTTLVMIDIGENKIHGNIPPQLGHLSSLEGLYLGSNTLSGEVPVIIFNISSLKVIALAANTLSGKLPSNLGYSLPNLEGLYLGINNFSGKLPSSISNATKLKFLDLGRNMFSGNVPFDLGINLQQIQSINFQRNMLTNDPSSTGEISFLSSFSHCKYLKFLMIGDNQFNGILPKSSLTNMSLSLERFIAFYCGIRGEIPVEIGNWTNLSWLTLGSNEFIGSIPQELGNLKKLQTLRLYENKLDGIIPERLCEIKELYYFDLRRNQITGQLNGPLAPEIANMGGLSELYLSRNELYGSIPSTILQLQKLVILALDMNRLDGTIPNSFEKMVSLEYLDLSQNNLTDQIPESLTKLEHLNYLNVSYNELSGEIPDGGPFSNFTAESFIGNAELCGPPRFQVKVCEVQNNVTRRNRKKTVLKFVLGPVAAGGLVIGVLGMIWLLNYRKRNNQLIPLTDWYDQLSHKRFSYYELVRGTNNFDESNLIGKGSLGMVYKGTFTNGTTAAVKVFNAQVHDAFKRFDLECKVLRNIRHRNLVKVISSCANLDFKALVLEYMSNGDLDYWLYSHNNFLDLIQRLKIMFDVACAVEYLHQGHSLVVVHCDLKPSNILLDGDMVARVSDFGISKLLTAYDPVALTKTLGTIGYMAPEYGSEGIVSTMGDVYSYGILLMETFTRKKPVDDEFVGDLTLKRWVAESYPHRVMDIVDANLFSSDDSEHLIAIESCLRSVLEVALECTVDLPQDRITMNNVRVRLNKIQTQFLSQ</sequence>
<dbReference type="InterPro" id="IPR001611">
    <property type="entry name" value="Leu-rich_rpt"/>
</dbReference>
<comment type="catalytic activity">
    <reaction evidence="19">
        <text>L-threonyl-[protein] + ATP = O-phospho-L-threonyl-[protein] + ADP + H(+)</text>
        <dbReference type="Rhea" id="RHEA:46608"/>
        <dbReference type="Rhea" id="RHEA-COMP:11060"/>
        <dbReference type="Rhea" id="RHEA-COMP:11605"/>
        <dbReference type="ChEBI" id="CHEBI:15378"/>
        <dbReference type="ChEBI" id="CHEBI:30013"/>
        <dbReference type="ChEBI" id="CHEBI:30616"/>
        <dbReference type="ChEBI" id="CHEBI:61977"/>
        <dbReference type="ChEBI" id="CHEBI:456216"/>
        <dbReference type="EC" id="2.7.11.1"/>
    </reaction>
</comment>
<dbReference type="FunFam" id="3.80.10.10:FF:000383">
    <property type="entry name" value="Leucine-rich repeat receptor protein kinase EMS1"/>
    <property type="match status" value="1"/>
</dbReference>
<dbReference type="PROSITE" id="PS51450">
    <property type="entry name" value="LRR"/>
    <property type="match status" value="1"/>
</dbReference>